<accession>A0ABU6CUK4</accession>
<gene>
    <name evidence="1" type="ORF">VSS37_05850</name>
</gene>
<proteinExistence type="predicted"/>
<reference evidence="2" key="1">
    <citation type="submission" date="2023-07" db="EMBL/GenBank/DDBJ databases">
        <title>The carbon used by Thiothrix.</title>
        <authorList>
            <person name="Chen L."/>
        </authorList>
    </citation>
    <scope>NUCLEOTIDE SEQUENCE [LARGE SCALE GENOMIC DNA]</scope>
</reference>
<sequence>MSAILLAFSDVPANAEQLFYRALVGLVNGRCYPVLIPIDVALPALAYSRVSTAPIASMGCPAGMGAISLFQVDVVGQSYMSVLDMANGVRSAMIETGKATLSSMIDIQTDNPMIFRRVLTFNVMEF</sequence>
<keyword evidence="2" id="KW-1185">Reference proteome</keyword>
<name>A0ABU6CUK4_9GAMM</name>
<dbReference type="RefSeq" id="WP_324693830.1">
    <property type="nucleotide sequence ID" value="NZ_JAYMYJ010000045.1"/>
</dbReference>
<evidence type="ECO:0000313" key="2">
    <source>
        <dbReference type="Proteomes" id="UP001308005"/>
    </source>
</evidence>
<evidence type="ECO:0000313" key="1">
    <source>
        <dbReference type="EMBL" id="MEB4590495.1"/>
    </source>
</evidence>
<organism evidence="1 2">
    <name type="scientific">Candidatus Thiothrix phosphatis</name>
    <dbReference type="NCBI Taxonomy" id="3112415"/>
    <lineage>
        <taxon>Bacteria</taxon>
        <taxon>Pseudomonadati</taxon>
        <taxon>Pseudomonadota</taxon>
        <taxon>Gammaproteobacteria</taxon>
        <taxon>Thiotrichales</taxon>
        <taxon>Thiotrichaceae</taxon>
        <taxon>Thiothrix</taxon>
    </lineage>
</organism>
<comment type="caution">
    <text evidence="1">The sequence shown here is derived from an EMBL/GenBank/DDBJ whole genome shotgun (WGS) entry which is preliminary data.</text>
</comment>
<dbReference type="Proteomes" id="UP001308005">
    <property type="component" value="Unassembled WGS sequence"/>
</dbReference>
<evidence type="ECO:0008006" key="3">
    <source>
        <dbReference type="Google" id="ProtNLM"/>
    </source>
</evidence>
<protein>
    <recommendedName>
        <fullName evidence="3">DUF3168 domain-containing protein</fullName>
    </recommendedName>
</protein>
<dbReference type="EMBL" id="JAYMYJ010000045">
    <property type="protein sequence ID" value="MEB4590495.1"/>
    <property type="molecule type" value="Genomic_DNA"/>
</dbReference>